<organism evidence="1 2">
    <name type="scientific">Actinocrinis puniceicyclus</name>
    <dbReference type="NCBI Taxonomy" id="977794"/>
    <lineage>
        <taxon>Bacteria</taxon>
        <taxon>Bacillati</taxon>
        <taxon>Actinomycetota</taxon>
        <taxon>Actinomycetes</taxon>
        <taxon>Catenulisporales</taxon>
        <taxon>Actinospicaceae</taxon>
        <taxon>Actinocrinis</taxon>
    </lineage>
</organism>
<name>A0A8J7WKK5_9ACTN</name>
<sequence>MAGITDPLTNYSFAVEIDSLTIAQFKEVQGLGITIGVIENRANKAGGLPVLQKLPGSVKYEDIHLSRGKVNDPAFWNWIKTVQEGRIDEARKDGAVILYDLAHGEVSRFNFFQGWPSKVEVGKLSAGGDQVLLESVVITIERLEVK</sequence>
<dbReference type="EMBL" id="JAGSXH010000039">
    <property type="protein sequence ID" value="MBS2964016.1"/>
    <property type="molecule type" value="Genomic_DNA"/>
</dbReference>
<dbReference type="RefSeq" id="WP_211468252.1">
    <property type="nucleotide sequence ID" value="NZ_JAGSXH010000039.1"/>
</dbReference>
<dbReference type="Pfam" id="PF06841">
    <property type="entry name" value="Phage_T4_gp19"/>
    <property type="match status" value="1"/>
</dbReference>
<dbReference type="Proteomes" id="UP000677913">
    <property type="component" value="Unassembled WGS sequence"/>
</dbReference>
<reference evidence="1" key="1">
    <citation type="submission" date="2021-04" db="EMBL/GenBank/DDBJ databases">
        <title>Genome based classification of Actinospica acidithermotolerans sp. nov., an actinobacterium isolated from an Indonesian hot spring.</title>
        <authorList>
            <person name="Kusuma A.B."/>
            <person name="Putra K.E."/>
            <person name="Nafisah S."/>
            <person name="Loh J."/>
            <person name="Nouioui I."/>
            <person name="Goodfellow M."/>
        </authorList>
    </citation>
    <scope>NUCLEOTIDE SEQUENCE</scope>
    <source>
        <strain evidence="1">DSM 45618</strain>
    </source>
</reference>
<dbReference type="InterPro" id="IPR011747">
    <property type="entry name" value="CHP02241"/>
</dbReference>
<accession>A0A8J7WKK5</accession>
<dbReference type="PANTHER" id="PTHR38009">
    <property type="entry name" value="CONSERVED HYPOTHETICAL PHAGE TAIL PROTEIN"/>
    <property type="match status" value="1"/>
</dbReference>
<dbReference type="PANTHER" id="PTHR38009:SF1">
    <property type="entry name" value="CONSERVED HYPOTHETICAL PHAGE TAIL PROTEIN"/>
    <property type="match status" value="1"/>
</dbReference>
<evidence type="ECO:0000313" key="2">
    <source>
        <dbReference type="Proteomes" id="UP000677913"/>
    </source>
</evidence>
<proteinExistence type="predicted"/>
<keyword evidence="2" id="KW-1185">Reference proteome</keyword>
<dbReference type="NCBIfam" id="TIGR02241">
    <property type="entry name" value="conserved hypothetical phage tail region protein"/>
    <property type="match status" value="1"/>
</dbReference>
<dbReference type="GO" id="GO:0005198">
    <property type="term" value="F:structural molecule activity"/>
    <property type="evidence" value="ECO:0007669"/>
    <property type="project" value="InterPro"/>
</dbReference>
<evidence type="ECO:0000313" key="1">
    <source>
        <dbReference type="EMBL" id="MBS2964016.1"/>
    </source>
</evidence>
<dbReference type="AlphaFoldDB" id="A0A8J7WKK5"/>
<comment type="caution">
    <text evidence="1">The sequence shown here is derived from an EMBL/GenBank/DDBJ whole genome shotgun (WGS) entry which is preliminary data.</text>
</comment>
<gene>
    <name evidence="1" type="ORF">KGA66_13245</name>
</gene>
<protein>
    <submittedName>
        <fullName evidence="1">Phage tail protein</fullName>
    </submittedName>
</protein>
<dbReference type="InterPro" id="IPR010667">
    <property type="entry name" value="Phage_T4_Gp19"/>
</dbReference>